<dbReference type="SUPFAM" id="SSF51604">
    <property type="entry name" value="Enolase C-terminal domain-like"/>
    <property type="match status" value="1"/>
</dbReference>
<dbReference type="NCBIfam" id="NF011654">
    <property type="entry name" value="PRK15072.1"/>
    <property type="match status" value="1"/>
</dbReference>
<reference evidence="3" key="1">
    <citation type="journal article" date="2019" name="Int. J. Syst. Evol. Microbiol.">
        <title>The Global Catalogue of Microorganisms (GCM) 10K type strain sequencing project: providing services to taxonomists for standard genome sequencing and annotation.</title>
        <authorList>
            <consortium name="The Broad Institute Genomics Platform"/>
            <consortium name="The Broad Institute Genome Sequencing Center for Infectious Disease"/>
            <person name="Wu L."/>
            <person name="Ma J."/>
        </authorList>
    </citation>
    <scope>NUCLEOTIDE SEQUENCE [LARGE SCALE GENOMIC DNA]</scope>
    <source>
        <strain evidence="3">CGMCC 4.7178</strain>
    </source>
</reference>
<dbReference type="InterPro" id="IPR036849">
    <property type="entry name" value="Enolase-like_C_sf"/>
</dbReference>
<name>A0ABQ2M8W1_9ACTN</name>
<dbReference type="InterPro" id="IPR034593">
    <property type="entry name" value="DgoD-like"/>
</dbReference>
<dbReference type="Gene3D" id="3.30.390.10">
    <property type="entry name" value="Enolase-like, N-terminal domain"/>
    <property type="match status" value="1"/>
</dbReference>
<gene>
    <name evidence="2" type="ORF">GCM10012287_23590</name>
</gene>
<evidence type="ECO:0000313" key="3">
    <source>
        <dbReference type="Proteomes" id="UP000631535"/>
    </source>
</evidence>
<dbReference type="InterPro" id="IPR029065">
    <property type="entry name" value="Enolase_C-like"/>
</dbReference>
<sequence>MNIESAETVVTSPGRNFVTLRLVTADGVTGLGDATLNGRELAVASYLRDHVAPLLIGRDARNIEDTWQYLYRGAYWRRGPVTMAAIAAVDTALWDIKAKAAGMPLYQLLGGASRRGALAYGHASGRDVPELLDSVRAHLADGYRAIRVQTGIPGLDSVYGVASSAAGSGERYDYEPARRVTGGPVLPVEETWDTRAYLRHVPSVFEAVREEFGPELPLLHDGHHRMTPIQAAKLGKSLEPYDLFWLEDATPGEDQAALRLIRQHTTTPLAIGEVFNSVHDYTTLLAERLIDYVRSAVTHTGGVTAMKKLLDMAAVYGIRSGMHGPTDISPVGMAAQLHLGLAVHNFGIQEYMRHSPDSLEVFRTSYTFEDGLLHPSDTPGLGVELDLDAAGSFPYEPAYLPVNRLADGTVHDW</sequence>
<dbReference type="PROSITE" id="PS00908">
    <property type="entry name" value="MR_MLE_1"/>
    <property type="match status" value="1"/>
</dbReference>
<dbReference type="RefSeq" id="WP_189037038.1">
    <property type="nucleotide sequence ID" value="NZ_BMMP01000006.1"/>
</dbReference>
<dbReference type="Pfam" id="PF02746">
    <property type="entry name" value="MR_MLE_N"/>
    <property type="match status" value="1"/>
</dbReference>
<proteinExistence type="predicted"/>
<dbReference type="PANTHER" id="PTHR48080">
    <property type="entry name" value="D-GALACTONATE DEHYDRATASE-RELATED"/>
    <property type="match status" value="1"/>
</dbReference>
<dbReference type="Pfam" id="PF13378">
    <property type="entry name" value="MR_MLE_C"/>
    <property type="match status" value="1"/>
</dbReference>
<evidence type="ECO:0000313" key="2">
    <source>
        <dbReference type="EMBL" id="GGO48484.1"/>
    </source>
</evidence>
<dbReference type="NCBIfam" id="NF043051">
    <property type="entry name" value="ManoateDhtManD"/>
    <property type="match status" value="1"/>
</dbReference>
<comment type="caution">
    <text evidence="2">The sequence shown here is derived from an EMBL/GenBank/DDBJ whole genome shotgun (WGS) entry which is preliminary data.</text>
</comment>
<accession>A0ABQ2M8W1</accession>
<dbReference type="Proteomes" id="UP000631535">
    <property type="component" value="Unassembled WGS sequence"/>
</dbReference>
<keyword evidence="3" id="KW-1185">Reference proteome</keyword>
<dbReference type="InterPro" id="IPR034589">
    <property type="entry name" value="D-mannonate_dehydratase-like"/>
</dbReference>
<evidence type="ECO:0000259" key="1">
    <source>
        <dbReference type="SMART" id="SM00922"/>
    </source>
</evidence>
<organism evidence="2 3">
    <name type="scientific">Streptomyces daqingensis</name>
    <dbReference type="NCBI Taxonomy" id="1472640"/>
    <lineage>
        <taxon>Bacteria</taxon>
        <taxon>Bacillati</taxon>
        <taxon>Actinomycetota</taxon>
        <taxon>Actinomycetes</taxon>
        <taxon>Kitasatosporales</taxon>
        <taxon>Streptomycetaceae</taxon>
        <taxon>Streptomyces</taxon>
    </lineage>
</organism>
<dbReference type="Gene3D" id="3.20.20.120">
    <property type="entry name" value="Enolase-like C-terminal domain"/>
    <property type="match status" value="1"/>
</dbReference>
<dbReference type="InterPro" id="IPR013341">
    <property type="entry name" value="Mandelate_racemase_N_dom"/>
</dbReference>
<protein>
    <submittedName>
        <fullName evidence="2">Starvation-sensing protein RspA</fullName>
    </submittedName>
</protein>
<dbReference type="PANTHER" id="PTHR48080:SF6">
    <property type="entry name" value="STARVATION-SENSING PROTEIN RSPA"/>
    <property type="match status" value="1"/>
</dbReference>
<feature type="domain" description="Mandelate racemase/muconate lactonizing enzyme C-terminal" evidence="1">
    <location>
        <begin position="128"/>
        <end position="268"/>
    </location>
</feature>
<dbReference type="SFLD" id="SFLDS00001">
    <property type="entry name" value="Enolase"/>
    <property type="match status" value="1"/>
</dbReference>
<dbReference type="EMBL" id="BMMP01000006">
    <property type="protein sequence ID" value="GGO48484.1"/>
    <property type="molecule type" value="Genomic_DNA"/>
</dbReference>
<dbReference type="InterPro" id="IPR018110">
    <property type="entry name" value="Mandel_Rmase/mucon_lact_enz_CS"/>
</dbReference>
<dbReference type="SMART" id="SM00922">
    <property type="entry name" value="MR_MLE"/>
    <property type="match status" value="1"/>
</dbReference>
<dbReference type="SFLD" id="SFLDG00033">
    <property type="entry name" value="mannonate_dehydratase"/>
    <property type="match status" value="1"/>
</dbReference>
<dbReference type="InterPro" id="IPR013342">
    <property type="entry name" value="Mandelate_racemase_C"/>
</dbReference>
<dbReference type="InterPro" id="IPR029017">
    <property type="entry name" value="Enolase-like_N"/>
</dbReference>
<dbReference type="SUPFAM" id="SSF54826">
    <property type="entry name" value="Enolase N-terminal domain-like"/>
    <property type="match status" value="1"/>
</dbReference>